<feature type="region of interest" description="Disordered" evidence="1">
    <location>
        <begin position="56"/>
        <end position="92"/>
    </location>
</feature>
<accession>A0A4Y2DPB6</accession>
<reference evidence="2 3" key="1">
    <citation type="journal article" date="2019" name="Sci. Rep.">
        <title>Orb-weaving spider Araneus ventricosus genome elucidates the spidroin gene catalogue.</title>
        <authorList>
            <person name="Kono N."/>
            <person name="Nakamura H."/>
            <person name="Ohtoshi R."/>
            <person name="Moran D.A.P."/>
            <person name="Shinohara A."/>
            <person name="Yoshida Y."/>
            <person name="Fujiwara M."/>
            <person name="Mori M."/>
            <person name="Tomita M."/>
            <person name="Arakawa K."/>
        </authorList>
    </citation>
    <scope>NUCLEOTIDE SEQUENCE [LARGE SCALE GENOMIC DNA]</scope>
</reference>
<evidence type="ECO:0000256" key="1">
    <source>
        <dbReference type="SAM" id="MobiDB-lite"/>
    </source>
</evidence>
<comment type="caution">
    <text evidence="2">The sequence shown here is derived from an EMBL/GenBank/DDBJ whole genome shotgun (WGS) entry which is preliminary data.</text>
</comment>
<evidence type="ECO:0000313" key="2">
    <source>
        <dbReference type="EMBL" id="GBM18640.1"/>
    </source>
</evidence>
<dbReference type="EMBL" id="BGPR01000408">
    <property type="protein sequence ID" value="GBM18640.1"/>
    <property type="molecule type" value="Genomic_DNA"/>
</dbReference>
<feature type="compositionally biased region" description="Polar residues" evidence="1">
    <location>
        <begin position="70"/>
        <end position="92"/>
    </location>
</feature>
<protein>
    <submittedName>
        <fullName evidence="2">Uncharacterized protein</fullName>
    </submittedName>
</protein>
<sequence length="92" mass="10262">MDVLVQQWQQLGSTHLRQFVNVTIGIISSSKAIQPRFGFPFKGAGKRPFLVRSGPIGFNSPDLENRDLNPNRTPNSIQSQSPRLPSLFQTPT</sequence>
<evidence type="ECO:0000313" key="3">
    <source>
        <dbReference type="Proteomes" id="UP000499080"/>
    </source>
</evidence>
<organism evidence="2 3">
    <name type="scientific">Araneus ventricosus</name>
    <name type="common">Orbweaver spider</name>
    <name type="synonym">Epeira ventricosa</name>
    <dbReference type="NCBI Taxonomy" id="182803"/>
    <lineage>
        <taxon>Eukaryota</taxon>
        <taxon>Metazoa</taxon>
        <taxon>Ecdysozoa</taxon>
        <taxon>Arthropoda</taxon>
        <taxon>Chelicerata</taxon>
        <taxon>Arachnida</taxon>
        <taxon>Araneae</taxon>
        <taxon>Araneomorphae</taxon>
        <taxon>Entelegynae</taxon>
        <taxon>Araneoidea</taxon>
        <taxon>Araneidae</taxon>
        <taxon>Araneus</taxon>
    </lineage>
</organism>
<dbReference type="AlphaFoldDB" id="A0A4Y2DPB6"/>
<name>A0A4Y2DPB6_ARAVE</name>
<dbReference type="Proteomes" id="UP000499080">
    <property type="component" value="Unassembled WGS sequence"/>
</dbReference>
<keyword evidence="3" id="KW-1185">Reference proteome</keyword>
<gene>
    <name evidence="2" type="ORF">AVEN_164762_1</name>
</gene>
<proteinExistence type="predicted"/>